<dbReference type="AlphaFoldDB" id="A0A119CXD2"/>
<sequence length="121" mass="13388">MLAVREGHVDPRLLTSALSLCRRLEADLEIQVIAAGETPPPEMDDFLDSLREAGLPFSLDVKPSLRRRDLVDYANAHEHIAAVVIDSREGWEALAQDRSSDPWKHLACPLVTAAAHDKKQA</sequence>
<dbReference type="Proteomes" id="UP000064243">
    <property type="component" value="Unassembled WGS sequence"/>
</dbReference>
<evidence type="ECO:0000313" key="2">
    <source>
        <dbReference type="Proteomes" id="UP000064243"/>
    </source>
</evidence>
<proteinExistence type="predicted"/>
<dbReference type="EMBL" id="LDUG01000013">
    <property type="protein sequence ID" value="KVW97983.1"/>
    <property type="molecule type" value="Genomic_DNA"/>
</dbReference>
<evidence type="ECO:0008006" key="3">
    <source>
        <dbReference type="Google" id="ProtNLM"/>
    </source>
</evidence>
<dbReference type="PATRIC" id="fig|36861.3.peg.134"/>
<dbReference type="STRING" id="1123392.GCA_000376425_02240"/>
<accession>A0A119CXD2</accession>
<protein>
    <recommendedName>
        <fullName evidence="3">UspA domain-containing protein</fullName>
    </recommendedName>
</protein>
<evidence type="ECO:0000313" key="1">
    <source>
        <dbReference type="EMBL" id="KVW97983.1"/>
    </source>
</evidence>
<reference evidence="1 2" key="1">
    <citation type="journal article" date="2015" name="Appl. Environ. Microbiol.">
        <title>Aerobic and Anaerobic Thiosulfate Oxidation by a Cold-Adapted, Subglacial Chemoautotroph.</title>
        <authorList>
            <person name="Harrold Z.R."/>
            <person name="Skidmore M.L."/>
            <person name="Hamilton T.L."/>
            <person name="Desch L."/>
            <person name="Amada K."/>
            <person name="van Gelder W."/>
            <person name="Glover K."/>
            <person name="Roden E.E."/>
            <person name="Boyd E.S."/>
        </authorList>
    </citation>
    <scope>NUCLEOTIDE SEQUENCE [LARGE SCALE GENOMIC DNA]</scope>
    <source>
        <strain evidence="1 2">RG</strain>
    </source>
</reference>
<name>A0A119CXD2_THIDE</name>
<comment type="caution">
    <text evidence="1">The sequence shown here is derived from an EMBL/GenBank/DDBJ whole genome shotgun (WGS) entry which is preliminary data.</text>
</comment>
<organism evidence="1 2">
    <name type="scientific">Thiobacillus denitrificans</name>
    <dbReference type="NCBI Taxonomy" id="36861"/>
    <lineage>
        <taxon>Bacteria</taxon>
        <taxon>Pseudomonadati</taxon>
        <taxon>Pseudomonadota</taxon>
        <taxon>Betaproteobacteria</taxon>
        <taxon>Nitrosomonadales</taxon>
        <taxon>Thiobacillaceae</taxon>
        <taxon>Thiobacillus</taxon>
    </lineage>
</organism>
<keyword evidence="2" id="KW-1185">Reference proteome</keyword>
<gene>
    <name evidence="1" type="ORF">ABW22_03460</name>
</gene>